<reference evidence="1" key="1">
    <citation type="journal article" date="2014" name="Int. J. Syst. Evol. Microbiol.">
        <title>Complete genome sequence of Corynebacterium casei LMG S-19264T (=DSM 44701T), isolated from a smear-ripened cheese.</title>
        <authorList>
            <consortium name="US DOE Joint Genome Institute (JGI-PGF)"/>
            <person name="Walter F."/>
            <person name="Albersmeier A."/>
            <person name="Kalinowski J."/>
            <person name="Ruckert C."/>
        </authorList>
    </citation>
    <scope>NUCLEOTIDE SEQUENCE</scope>
    <source>
        <strain evidence="1">KCTC 12719</strain>
    </source>
</reference>
<gene>
    <name evidence="1" type="ORF">GCM10007103_14740</name>
</gene>
<evidence type="ECO:0000313" key="2">
    <source>
        <dbReference type="Proteomes" id="UP000610456"/>
    </source>
</evidence>
<dbReference type="EMBL" id="BMXB01000004">
    <property type="protein sequence ID" value="GHA34375.1"/>
    <property type="molecule type" value="Genomic_DNA"/>
</dbReference>
<organism evidence="1 2">
    <name type="scientific">Salinimicrobium marinum</name>
    <dbReference type="NCBI Taxonomy" id="680283"/>
    <lineage>
        <taxon>Bacteria</taxon>
        <taxon>Pseudomonadati</taxon>
        <taxon>Bacteroidota</taxon>
        <taxon>Flavobacteriia</taxon>
        <taxon>Flavobacteriales</taxon>
        <taxon>Flavobacteriaceae</taxon>
        <taxon>Salinimicrobium</taxon>
    </lineage>
</organism>
<dbReference type="InterPro" id="IPR007438">
    <property type="entry name" value="DUF488"/>
</dbReference>
<evidence type="ECO:0008006" key="3">
    <source>
        <dbReference type="Google" id="ProtNLM"/>
    </source>
</evidence>
<dbReference type="InterPro" id="IPR014519">
    <property type="entry name" value="UCP024492"/>
</dbReference>
<dbReference type="PIRSF" id="PIRSF024492">
    <property type="entry name" value="UCP024492"/>
    <property type="match status" value="1"/>
</dbReference>
<dbReference type="PANTHER" id="PTHR39337">
    <property type="entry name" value="BLR5642 PROTEIN"/>
    <property type="match status" value="1"/>
</dbReference>
<comment type="caution">
    <text evidence="1">The sequence shown here is derived from an EMBL/GenBank/DDBJ whole genome shotgun (WGS) entry which is preliminary data.</text>
</comment>
<accession>A0A918VXE7</accession>
<name>A0A918VXE7_9FLAO</name>
<evidence type="ECO:0000313" key="1">
    <source>
        <dbReference type="EMBL" id="GHA34375.1"/>
    </source>
</evidence>
<proteinExistence type="predicted"/>
<dbReference type="Proteomes" id="UP000610456">
    <property type="component" value="Unassembled WGS sequence"/>
</dbReference>
<dbReference type="AlphaFoldDB" id="A0A918VXE7"/>
<reference evidence="1" key="2">
    <citation type="submission" date="2020-09" db="EMBL/GenBank/DDBJ databases">
        <authorList>
            <person name="Sun Q."/>
            <person name="Kim S."/>
        </authorList>
    </citation>
    <scope>NUCLEOTIDE SEQUENCE</scope>
    <source>
        <strain evidence="1">KCTC 12719</strain>
    </source>
</reference>
<dbReference type="Pfam" id="PF04343">
    <property type="entry name" value="DUF488"/>
    <property type="match status" value="1"/>
</dbReference>
<dbReference type="PANTHER" id="PTHR39337:SF1">
    <property type="entry name" value="BLR5642 PROTEIN"/>
    <property type="match status" value="1"/>
</dbReference>
<protein>
    <recommendedName>
        <fullName evidence="3">DUF488 domain-containing protein</fullName>
    </recommendedName>
</protein>
<keyword evidence="2" id="KW-1185">Reference proteome</keyword>
<sequence length="129" mass="14977">MDSMALHKIKYYHIEDLGGRRKAGKNSANTAWRLLSFRGYADYMETETFQAAAKKLQEIAVNSSVAYMCAETVWWSCHRALISDYLKVRGWKVNHIMGPEKIMEHPWTRPAEIVDGKLTYRKKNPEKPD</sequence>